<evidence type="ECO:0008006" key="7">
    <source>
        <dbReference type="Google" id="ProtNLM"/>
    </source>
</evidence>
<keyword evidence="1" id="KW-0521">NADP</keyword>
<dbReference type="GO" id="GO:0005737">
    <property type="term" value="C:cytoplasm"/>
    <property type="evidence" value="ECO:0007669"/>
    <property type="project" value="TreeGrafter"/>
</dbReference>
<dbReference type="RefSeq" id="WP_067136036.1">
    <property type="nucleotide sequence ID" value="NZ_KQ948233.1"/>
</dbReference>
<evidence type="ECO:0000256" key="2">
    <source>
        <dbReference type="ARBA" id="ARBA00023002"/>
    </source>
</evidence>
<dbReference type="Gene3D" id="3.40.50.720">
    <property type="entry name" value="NAD(P)-binding Rossmann-like Domain"/>
    <property type="match status" value="1"/>
</dbReference>
<evidence type="ECO:0000313" key="6">
    <source>
        <dbReference type="Proteomes" id="UP000053127"/>
    </source>
</evidence>
<name>A0A117PYL4_9ACTN</name>
<dbReference type="GO" id="GO:0016491">
    <property type="term" value="F:oxidoreductase activity"/>
    <property type="evidence" value="ECO:0007669"/>
    <property type="project" value="UniProtKB-KW"/>
</dbReference>
<keyword evidence="2" id="KW-0560">Oxidoreductase</keyword>
<organism evidence="5 6">
    <name type="scientific">Streptomyces yokosukanensis</name>
    <dbReference type="NCBI Taxonomy" id="67386"/>
    <lineage>
        <taxon>Bacteria</taxon>
        <taxon>Bacillati</taxon>
        <taxon>Actinomycetota</taxon>
        <taxon>Actinomycetes</taxon>
        <taxon>Kitasatosporales</taxon>
        <taxon>Streptomycetaceae</taxon>
        <taxon>Streptomyces</taxon>
    </lineage>
</organism>
<dbReference type="AlphaFoldDB" id="A0A117PYL4"/>
<protein>
    <recommendedName>
        <fullName evidence="7">Short-chain dehydrogenase</fullName>
    </recommendedName>
</protein>
<dbReference type="PRINTS" id="PR00080">
    <property type="entry name" value="SDRFAMILY"/>
</dbReference>
<feature type="region of interest" description="Disordered" evidence="4">
    <location>
        <begin position="1"/>
        <end position="24"/>
    </location>
</feature>
<evidence type="ECO:0000256" key="4">
    <source>
        <dbReference type="SAM" id="MobiDB-lite"/>
    </source>
</evidence>
<sequence>MTGAPAHGDAPGRAQPGSGPNRTRYVLITGANRGLGRAAAELLAEQGWVVLAGHRRAQTTDPLVATVAARGGRAVPVPLDVTDPAGLQTAAERIADRTGGTLHALINNAGVFLPEDARLTSLTPEACRTTLLTNVCGPVLTTLAFLPLLRAAGGASIVNVSSAEARTERANGQYTCYRASKAALELATVNLSLALRPAHIVVNAVEPGWIPTDMGGPDAPDCLHTAARLIAWTASLAHLHQAASGEVFSVHALPPALAAQAQ</sequence>
<proteinExistence type="inferred from homology"/>
<dbReference type="InterPro" id="IPR002347">
    <property type="entry name" value="SDR_fam"/>
</dbReference>
<dbReference type="PANTHER" id="PTHR43544:SF7">
    <property type="entry name" value="NADB-LER2"/>
    <property type="match status" value="1"/>
</dbReference>
<accession>A0A117PYL4</accession>
<dbReference type="Proteomes" id="UP000053127">
    <property type="component" value="Unassembled WGS sequence"/>
</dbReference>
<comment type="similarity">
    <text evidence="3">Belongs to the short-chain dehydrogenases/reductases (SDR) family.</text>
</comment>
<dbReference type="EMBL" id="LMWN01000068">
    <property type="protein sequence ID" value="KUM99108.1"/>
    <property type="molecule type" value="Genomic_DNA"/>
</dbReference>
<comment type="caution">
    <text evidence="5">The sequence shown here is derived from an EMBL/GenBank/DDBJ whole genome shotgun (WGS) entry which is preliminary data.</text>
</comment>
<evidence type="ECO:0000256" key="3">
    <source>
        <dbReference type="RuleBase" id="RU000363"/>
    </source>
</evidence>
<dbReference type="InterPro" id="IPR051468">
    <property type="entry name" value="Fungal_SecMetab_SDRs"/>
</dbReference>
<dbReference type="OrthoDB" id="9781117at2"/>
<dbReference type="PRINTS" id="PR00081">
    <property type="entry name" value="GDHRDH"/>
</dbReference>
<dbReference type="SUPFAM" id="SSF51735">
    <property type="entry name" value="NAD(P)-binding Rossmann-fold domains"/>
    <property type="match status" value="1"/>
</dbReference>
<reference evidence="5 6" key="1">
    <citation type="submission" date="2015-10" db="EMBL/GenBank/DDBJ databases">
        <title>Draft genome sequence of Streptomyces yokosukanensis DSM 40224, type strain for the species Streptomyces yokosukanensis.</title>
        <authorList>
            <person name="Ruckert C."/>
            <person name="Winkler A."/>
            <person name="Kalinowski J."/>
            <person name="Kampfer P."/>
            <person name="Glaeser S."/>
        </authorList>
    </citation>
    <scope>NUCLEOTIDE SEQUENCE [LARGE SCALE GENOMIC DNA]</scope>
    <source>
        <strain evidence="5 6">DSM 40224</strain>
    </source>
</reference>
<keyword evidence="6" id="KW-1185">Reference proteome</keyword>
<evidence type="ECO:0000256" key="1">
    <source>
        <dbReference type="ARBA" id="ARBA00022857"/>
    </source>
</evidence>
<evidence type="ECO:0000313" key="5">
    <source>
        <dbReference type="EMBL" id="KUM99108.1"/>
    </source>
</evidence>
<dbReference type="PANTHER" id="PTHR43544">
    <property type="entry name" value="SHORT-CHAIN DEHYDROGENASE/REDUCTASE"/>
    <property type="match status" value="1"/>
</dbReference>
<gene>
    <name evidence="5" type="ORF">AQI95_40700</name>
</gene>
<dbReference type="STRING" id="67386.AQI95_40700"/>
<dbReference type="Pfam" id="PF00106">
    <property type="entry name" value="adh_short"/>
    <property type="match status" value="1"/>
</dbReference>
<dbReference type="InterPro" id="IPR036291">
    <property type="entry name" value="NAD(P)-bd_dom_sf"/>
</dbReference>